<comment type="caution">
    <text evidence="4">The sequence shown here is derived from an EMBL/GenBank/DDBJ whole genome shotgun (WGS) entry which is preliminary data.</text>
</comment>
<keyword evidence="5" id="KW-1185">Reference proteome</keyword>
<feature type="compositionally biased region" description="Polar residues" evidence="2">
    <location>
        <begin position="281"/>
        <end position="292"/>
    </location>
</feature>
<dbReference type="InterPro" id="IPR000571">
    <property type="entry name" value="Znf_CCCH"/>
</dbReference>
<proteinExistence type="predicted"/>
<dbReference type="EMBL" id="ML993976">
    <property type="protein sequence ID" value="KAF2201433.1"/>
    <property type="molecule type" value="Genomic_DNA"/>
</dbReference>
<feature type="zinc finger region" description="C3H1-type" evidence="1">
    <location>
        <begin position="415"/>
        <end position="442"/>
    </location>
</feature>
<feature type="domain" description="C3H1-type" evidence="3">
    <location>
        <begin position="415"/>
        <end position="442"/>
    </location>
</feature>
<name>A0A9P4JRV2_9PLEO</name>
<feature type="region of interest" description="Disordered" evidence="2">
    <location>
        <begin position="269"/>
        <end position="338"/>
    </location>
</feature>
<dbReference type="Pfam" id="PF25542">
    <property type="entry name" value="zf-CCCH_12"/>
    <property type="match status" value="1"/>
</dbReference>
<evidence type="ECO:0000259" key="3">
    <source>
        <dbReference type="PROSITE" id="PS50103"/>
    </source>
</evidence>
<evidence type="ECO:0000256" key="1">
    <source>
        <dbReference type="PROSITE-ProRule" id="PRU00723"/>
    </source>
</evidence>
<dbReference type="InterPro" id="IPR057683">
    <property type="entry name" value="DUF7923"/>
</dbReference>
<dbReference type="InterPro" id="IPR057654">
    <property type="entry name" value="Znf-CCCH_tandem"/>
</dbReference>
<keyword evidence="1" id="KW-0862">Zinc</keyword>
<dbReference type="Pfam" id="PF25540">
    <property type="entry name" value="DUF7923"/>
    <property type="match status" value="1"/>
</dbReference>
<evidence type="ECO:0000256" key="2">
    <source>
        <dbReference type="SAM" id="MobiDB-lite"/>
    </source>
</evidence>
<dbReference type="PANTHER" id="PTHR37543">
    <property type="entry name" value="CCCH ZINC FINGER DNA BINDING PROTEIN (AFU_ORTHOLOGUE AFUA_5G12760)"/>
    <property type="match status" value="1"/>
</dbReference>
<reference evidence="4" key="1">
    <citation type="journal article" date="2020" name="Stud. Mycol.">
        <title>101 Dothideomycetes genomes: a test case for predicting lifestyles and emergence of pathogens.</title>
        <authorList>
            <person name="Haridas S."/>
            <person name="Albert R."/>
            <person name="Binder M."/>
            <person name="Bloem J."/>
            <person name="Labutti K."/>
            <person name="Salamov A."/>
            <person name="Andreopoulos B."/>
            <person name="Baker S."/>
            <person name="Barry K."/>
            <person name="Bills G."/>
            <person name="Bluhm B."/>
            <person name="Cannon C."/>
            <person name="Castanera R."/>
            <person name="Culley D."/>
            <person name="Daum C."/>
            <person name="Ezra D."/>
            <person name="Gonzalez J."/>
            <person name="Henrissat B."/>
            <person name="Kuo A."/>
            <person name="Liang C."/>
            <person name="Lipzen A."/>
            <person name="Lutzoni F."/>
            <person name="Magnuson J."/>
            <person name="Mondo S."/>
            <person name="Nolan M."/>
            <person name="Ohm R."/>
            <person name="Pangilinan J."/>
            <person name="Park H.-J."/>
            <person name="Ramirez L."/>
            <person name="Alfaro M."/>
            <person name="Sun H."/>
            <person name="Tritt A."/>
            <person name="Yoshinaga Y."/>
            <person name="Zwiers L.-H."/>
            <person name="Turgeon B."/>
            <person name="Goodwin S."/>
            <person name="Spatafora J."/>
            <person name="Crous P."/>
            <person name="Grigoriev I."/>
        </authorList>
    </citation>
    <scope>NUCLEOTIDE SEQUENCE</scope>
    <source>
        <strain evidence="4">ATCC 74209</strain>
    </source>
</reference>
<organism evidence="4 5">
    <name type="scientific">Delitschia confertaspora ATCC 74209</name>
    <dbReference type="NCBI Taxonomy" id="1513339"/>
    <lineage>
        <taxon>Eukaryota</taxon>
        <taxon>Fungi</taxon>
        <taxon>Dikarya</taxon>
        <taxon>Ascomycota</taxon>
        <taxon>Pezizomycotina</taxon>
        <taxon>Dothideomycetes</taxon>
        <taxon>Pleosporomycetidae</taxon>
        <taxon>Pleosporales</taxon>
        <taxon>Delitschiaceae</taxon>
        <taxon>Delitschia</taxon>
    </lineage>
</organism>
<sequence length="519" mass="57237">MNIGRFTNGELEPALSLTAQLEGFRRSDAAREKLLCDVIGKYEQLQEEHQNLLHDLESEKKSRRTCQSETHQLQRQLAEHHRHVESNAFVLALIDGDGVIFQDALLQAGEHGGSEAASRLQQEIRNHVSEYCRNASSIPVVVHVYASMDKLASYLTAVKLLERPSDLRAFAQSFSVNQPLFSVIDVGQGKERADHRIKEMLRTFSDNPTCKHIIFGGCHDNGYLLNLDQYKHNPTQASRITLLESTPATRGFQELPNFRRAQFESVFRTTPLPEKRPSVGNAISGSSRTSASGMPPPGLSIPLQSPKATTTPTPDQEPNIATRSPSPMSSATESISTPSITSAPQLAAVGKDHPNGTSWATVGKAGVADRNISIASTKPAPRRYILYNATSQRLDEPLPHVSRIAIQDLTAKMKQQGKNFCNAYHVVGKCRNPECKYLHGSKLTGEDLLALKYKARSLACGKPDCANIDCYLGHECGYERDHGGKCPYSNCHLRSTHGMDHTPKLKQWEDGKVAVLDDA</sequence>
<feature type="compositionally biased region" description="Polar residues" evidence="2">
    <location>
        <begin position="302"/>
        <end position="338"/>
    </location>
</feature>
<dbReference type="PANTHER" id="PTHR37543:SF1">
    <property type="entry name" value="CCCH ZINC FINGER DNA BINDING PROTEIN (AFU_ORTHOLOGUE AFUA_5G12760)"/>
    <property type="match status" value="1"/>
</dbReference>
<gene>
    <name evidence="4" type="ORF">GQ43DRAFT_440609</name>
</gene>
<accession>A0A9P4JRV2</accession>
<evidence type="ECO:0000313" key="4">
    <source>
        <dbReference type="EMBL" id="KAF2201433.1"/>
    </source>
</evidence>
<dbReference type="GO" id="GO:0008270">
    <property type="term" value="F:zinc ion binding"/>
    <property type="evidence" value="ECO:0007669"/>
    <property type="project" value="UniProtKB-KW"/>
</dbReference>
<dbReference type="Pfam" id="PF25543">
    <property type="entry name" value="zf-CCCH_tandem"/>
    <property type="match status" value="1"/>
</dbReference>
<protein>
    <submittedName>
        <fullName evidence="4">C-x8-C-x5-C-x3-H type zinc finger protein</fullName>
    </submittedName>
</protein>
<keyword evidence="1" id="KW-0863">Zinc-finger</keyword>
<keyword evidence="1" id="KW-0479">Metal-binding</keyword>
<dbReference type="Proteomes" id="UP000799536">
    <property type="component" value="Unassembled WGS sequence"/>
</dbReference>
<dbReference type="PROSITE" id="PS50103">
    <property type="entry name" value="ZF_C3H1"/>
    <property type="match status" value="1"/>
</dbReference>
<dbReference type="OrthoDB" id="2270193at2759"/>
<dbReference type="AlphaFoldDB" id="A0A9P4JRV2"/>
<evidence type="ECO:0000313" key="5">
    <source>
        <dbReference type="Proteomes" id="UP000799536"/>
    </source>
</evidence>